<dbReference type="EMBL" id="BOMV01000098">
    <property type="protein sequence ID" value="GIF01112.1"/>
    <property type="molecule type" value="Genomic_DNA"/>
</dbReference>
<comment type="caution">
    <text evidence="2">The sequence shown here is derived from an EMBL/GenBank/DDBJ whole genome shotgun (WGS) entry which is preliminary data.</text>
</comment>
<evidence type="ECO:0000313" key="3">
    <source>
        <dbReference type="Proteomes" id="UP000636960"/>
    </source>
</evidence>
<dbReference type="Proteomes" id="UP000636960">
    <property type="component" value="Unassembled WGS sequence"/>
</dbReference>
<keyword evidence="3" id="KW-1185">Reference proteome</keyword>
<feature type="region of interest" description="Disordered" evidence="1">
    <location>
        <begin position="223"/>
        <end position="246"/>
    </location>
</feature>
<evidence type="ECO:0000313" key="2">
    <source>
        <dbReference type="EMBL" id="GIF01112.1"/>
    </source>
</evidence>
<gene>
    <name evidence="2" type="ORF">Ari01nite_85760</name>
</gene>
<accession>A0A919KCI4</accession>
<name>A0A919KCI4_9ACTN</name>
<sequence>MNSLGRAVDLLEPAMTDSVRRYSLHRLRRAALVNPRMALRWLRRAERQRPSAVLRTLRAEVYLRLDRGDEAFVASVDAVTLAGPPAHPASADFLAAVAVMADAGCWIGQPQALPTCDDFAKVSAGSELARSACAQALQAVAVYQWQDCLRGREYLRRAEVFLRDSGHDAVQAMIINGRRMMALGCESGGYRIDPTAWTPVPGGQLCPAALAWSHYLTSRLRRRPGTHTCHPPPAPRPARPGTRDMP</sequence>
<evidence type="ECO:0000256" key="1">
    <source>
        <dbReference type="SAM" id="MobiDB-lite"/>
    </source>
</evidence>
<protein>
    <submittedName>
        <fullName evidence="2">Uncharacterized protein</fullName>
    </submittedName>
</protein>
<proteinExistence type="predicted"/>
<dbReference type="AlphaFoldDB" id="A0A919KCI4"/>
<reference evidence="2" key="1">
    <citation type="submission" date="2021-01" db="EMBL/GenBank/DDBJ databases">
        <title>Whole genome shotgun sequence of Actinoplanes rishiriensis NBRC 108556.</title>
        <authorList>
            <person name="Komaki H."/>
            <person name="Tamura T."/>
        </authorList>
    </citation>
    <scope>NUCLEOTIDE SEQUENCE</scope>
    <source>
        <strain evidence="2">NBRC 108556</strain>
    </source>
</reference>
<organism evidence="2 3">
    <name type="scientific">Paractinoplanes rishiriensis</name>
    <dbReference type="NCBI Taxonomy" id="1050105"/>
    <lineage>
        <taxon>Bacteria</taxon>
        <taxon>Bacillati</taxon>
        <taxon>Actinomycetota</taxon>
        <taxon>Actinomycetes</taxon>
        <taxon>Micromonosporales</taxon>
        <taxon>Micromonosporaceae</taxon>
        <taxon>Paractinoplanes</taxon>
    </lineage>
</organism>